<keyword evidence="2" id="KW-1185">Reference proteome</keyword>
<proteinExistence type="predicted"/>
<protein>
    <submittedName>
        <fullName evidence="1">Uncharacterized protein</fullName>
    </submittedName>
</protein>
<dbReference type="EMBL" id="BGPR01001048">
    <property type="protein sequence ID" value="GBM43925.1"/>
    <property type="molecule type" value="Genomic_DNA"/>
</dbReference>
<sequence length="133" mass="14669">MKVTSHLGGRESVASDARNGGLVCVCHSACIFSLRAGLQQFRVSFLSPNLKFHSEFVTINWNLFCYRLNFSLSPPPLLRRFTNQEIWSNVQSGGTAAEGNLTSSHVIPKQWNDGEVVTEASQKSSLAIPEMVL</sequence>
<accession>A0A4Y2FU05</accession>
<comment type="caution">
    <text evidence="1">The sequence shown here is derived from an EMBL/GenBank/DDBJ whole genome shotgun (WGS) entry which is preliminary data.</text>
</comment>
<dbReference type="AlphaFoldDB" id="A0A4Y2FU05"/>
<evidence type="ECO:0000313" key="2">
    <source>
        <dbReference type="Proteomes" id="UP000499080"/>
    </source>
</evidence>
<reference evidence="1 2" key="1">
    <citation type="journal article" date="2019" name="Sci. Rep.">
        <title>Orb-weaving spider Araneus ventricosus genome elucidates the spidroin gene catalogue.</title>
        <authorList>
            <person name="Kono N."/>
            <person name="Nakamura H."/>
            <person name="Ohtoshi R."/>
            <person name="Moran D.A.P."/>
            <person name="Shinohara A."/>
            <person name="Yoshida Y."/>
            <person name="Fujiwara M."/>
            <person name="Mori M."/>
            <person name="Tomita M."/>
            <person name="Arakawa K."/>
        </authorList>
    </citation>
    <scope>NUCLEOTIDE SEQUENCE [LARGE SCALE GENOMIC DNA]</scope>
</reference>
<gene>
    <name evidence="1" type="ORF">AVEN_125115_1</name>
</gene>
<evidence type="ECO:0000313" key="1">
    <source>
        <dbReference type="EMBL" id="GBM43925.1"/>
    </source>
</evidence>
<dbReference type="Proteomes" id="UP000499080">
    <property type="component" value="Unassembled WGS sequence"/>
</dbReference>
<organism evidence="1 2">
    <name type="scientific">Araneus ventricosus</name>
    <name type="common">Orbweaver spider</name>
    <name type="synonym">Epeira ventricosa</name>
    <dbReference type="NCBI Taxonomy" id="182803"/>
    <lineage>
        <taxon>Eukaryota</taxon>
        <taxon>Metazoa</taxon>
        <taxon>Ecdysozoa</taxon>
        <taxon>Arthropoda</taxon>
        <taxon>Chelicerata</taxon>
        <taxon>Arachnida</taxon>
        <taxon>Araneae</taxon>
        <taxon>Araneomorphae</taxon>
        <taxon>Entelegynae</taxon>
        <taxon>Araneoidea</taxon>
        <taxon>Araneidae</taxon>
        <taxon>Araneus</taxon>
    </lineage>
</organism>
<name>A0A4Y2FU05_ARAVE</name>